<feature type="compositionally biased region" description="Polar residues" evidence="13">
    <location>
        <begin position="394"/>
        <end position="405"/>
    </location>
</feature>
<comment type="similarity">
    <text evidence="3">Belongs to the krueppel C2H2-type zinc-finger protein family.</text>
</comment>
<dbReference type="PROSITE" id="PS00028">
    <property type="entry name" value="ZINC_FINGER_C2H2_1"/>
    <property type="match status" value="4"/>
</dbReference>
<evidence type="ECO:0000256" key="13">
    <source>
        <dbReference type="SAM" id="MobiDB-lite"/>
    </source>
</evidence>
<evidence type="ECO:0000256" key="1">
    <source>
        <dbReference type="ARBA" id="ARBA00003767"/>
    </source>
</evidence>
<feature type="compositionally biased region" description="Polar residues" evidence="13">
    <location>
        <begin position="70"/>
        <end position="86"/>
    </location>
</feature>
<feature type="region of interest" description="Disordered" evidence="13">
    <location>
        <begin position="339"/>
        <end position="375"/>
    </location>
</feature>
<feature type="region of interest" description="Disordered" evidence="13">
    <location>
        <begin position="70"/>
        <end position="104"/>
    </location>
</feature>
<reference evidence="15" key="1">
    <citation type="submission" date="2025-08" db="UniProtKB">
        <authorList>
            <consortium name="Ensembl"/>
        </authorList>
    </citation>
    <scope>IDENTIFICATION</scope>
</reference>
<dbReference type="GO" id="GO:0003677">
    <property type="term" value="F:DNA binding"/>
    <property type="evidence" value="ECO:0007669"/>
    <property type="project" value="UniProtKB-KW"/>
</dbReference>
<keyword evidence="11" id="KW-0539">Nucleus</keyword>
<feature type="compositionally biased region" description="Basic and acidic residues" evidence="13">
    <location>
        <begin position="87"/>
        <end position="96"/>
    </location>
</feature>
<evidence type="ECO:0000256" key="3">
    <source>
        <dbReference type="ARBA" id="ARBA00006991"/>
    </source>
</evidence>
<dbReference type="Pfam" id="PF25412">
    <property type="entry name" value="zf-C2H2_ZNF592"/>
    <property type="match status" value="1"/>
</dbReference>
<feature type="domain" description="C2H2-type" evidence="14">
    <location>
        <begin position="518"/>
        <end position="543"/>
    </location>
</feature>
<feature type="region of interest" description="Disordered" evidence="13">
    <location>
        <begin position="258"/>
        <end position="313"/>
    </location>
</feature>
<evidence type="ECO:0000256" key="10">
    <source>
        <dbReference type="ARBA" id="ARBA00023163"/>
    </source>
</evidence>
<dbReference type="GO" id="GO:0008270">
    <property type="term" value="F:zinc ion binding"/>
    <property type="evidence" value="ECO:0007669"/>
    <property type="project" value="UniProtKB-KW"/>
</dbReference>
<feature type="compositionally biased region" description="Low complexity" evidence="13">
    <location>
        <begin position="295"/>
        <end position="307"/>
    </location>
</feature>
<feature type="compositionally biased region" description="Polar residues" evidence="13">
    <location>
        <begin position="206"/>
        <end position="219"/>
    </location>
</feature>
<evidence type="ECO:0000256" key="4">
    <source>
        <dbReference type="ARBA" id="ARBA00022723"/>
    </source>
</evidence>
<dbReference type="InterPro" id="IPR041697">
    <property type="entry name" value="Znf-C2H2_11"/>
</dbReference>
<dbReference type="SUPFAM" id="SSF57667">
    <property type="entry name" value="beta-beta-alpha zinc fingers"/>
    <property type="match status" value="1"/>
</dbReference>
<dbReference type="GO" id="GO:0005634">
    <property type="term" value="C:nucleus"/>
    <property type="evidence" value="ECO:0007669"/>
    <property type="project" value="UniProtKB-SubCell"/>
</dbReference>
<dbReference type="Proteomes" id="UP000261520">
    <property type="component" value="Unplaced"/>
</dbReference>
<evidence type="ECO:0000256" key="8">
    <source>
        <dbReference type="ARBA" id="ARBA00023015"/>
    </source>
</evidence>
<feature type="domain" description="C2H2-type" evidence="14">
    <location>
        <begin position="1004"/>
        <end position="1032"/>
    </location>
</feature>
<comment type="function">
    <text evidence="1">May be involved in transcriptional regulation.</text>
</comment>
<feature type="domain" description="C2H2-type" evidence="14">
    <location>
        <begin position="658"/>
        <end position="685"/>
    </location>
</feature>
<dbReference type="InterPro" id="IPR013087">
    <property type="entry name" value="Znf_C2H2_type"/>
</dbReference>
<dbReference type="SMART" id="SM00355">
    <property type="entry name" value="ZnF_C2H2"/>
    <property type="match status" value="12"/>
</dbReference>
<feature type="region of interest" description="Disordered" evidence="13">
    <location>
        <begin position="393"/>
        <end position="421"/>
    </location>
</feature>
<reference evidence="15" key="2">
    <citation type="submission" date="2025-09" db="UniProtKB">
        <authorList>
            <consortium name="Ensembl"/>
        </authorList>
    </citation>
    <scope>IDENTIFICATION</scope>
</reference>
<dbReference type="AlphaFoldDB" id="A0A3B4A0A2"/>
<accession>A0A3B4A0A2</accession>
<evidence type="ECO:0000256" key="12">
    <source>
        <dbReference type="PROSITE-ProRule" id="PRU00042"/>
    </source>
</evidence>
<evidence type="ECO:0000256" key="11">
    <source>
        <dbReference type="ARBA" id="ARBA00023242"/>
    </source>
</evidence>
<evidence type="ECO:0000259" key="14">
    <source>
        <dbReference type="PROSITE" id="PS50157"/>
    </source>
</evidence>
<keyword evidence="4" id="KW-0479">Metal-binding</keyword>
<proteinExistence type="inferred from homology"/>
<feature type="compositionally biased region" description="Polar residues" evidence="13">
    <location>
        <begin position="349"/>
        <end position="373"/>
    </location>
</feature>
<keyword evidence="10" id="KW-0804">Transcription</keyword>
<evidence type="ECO:0000256" key="7">
    <source>
        <dbReference type="ARBA" id="ARBA00022833"/>
    </source>
</evidence>
<dbReference type="Ensembl" id="ENSPMGT00000010901.1">
    <property type="protein sequence ID" value="ENSPMGP00000010215.1"/>
    <property type="gene ID" value="ENSPMGG00000008471.1"/>
</dbReference>
<dbReference type="PANTHER" id="PTHR47222:SF1">
    <property type="entry name" value="ZINC FINGER PROTEIN 592"/>
    <property type="match status" value="1"/>
</dbReference>
<feature type="compositionally biased region" description="Basic and acidic residues" evidence="13">
    <location>
        <begin position="259"/>
        <end position="270"/>
    </location>
</feature>
<feature type="region of interest" description="Disordered" evidence="13">
    <location>
        <begin position="206"/>
        <end position="244"/>
    </location>
</feature>
<evidence type="ECO:0000256" key="9">
    <source>
        <dbReference type="ARBA" id="ARBA00023125"/>
    </source>
</evidence>
<evidence type="ECO:0000313" key="16">
    <source>
        <dbReference type="Proteomes" id="UP000261520"/>
    </source>
</evidence>
<dbReference type="InterPro" id="IPR057356">
    <property type="entry name" value="Znf-C2H2_ZNF592"/>
</dbReference>
<dbReference type="Gene3D" id="3.30.160.60">
    <property type="entry name" value="Classic Zinc Finger"/>
    <property type="match status" value="3"/>
</dbReference>
<feature type="compositionally biased region" description="Basic and acidic residues" evidence="13">
    <location>
        <begin position="1029"/>
        <end position="1058"/>
    </location>
</feature>
<keyword evidence="6 12" id="KW-0863">Zinc-finger</keyword>
<dbReference type="InterPro" id="IPR045914">
    <property type="entry name" value="Zn532-like"/>
</dbReference>
<keyword evidence="16" id="KW-1185">Reference proteome</keyword>
<keyword evidence="9" id="KW-0238">DNA-binding</keyword>
<evidence type="ECO:0000256" key="2">
    <source>
        <dbReference type="ARBA" id="ARBA00004123"/>
    </source>
</evidence>
<comment type="subcellular location">
    <subcellularLocation>
        <location evidence="2">Nucleus</location>
    </subcellularLocation>
</comment>
<feature type="domain" description="C2H2-type" evidence="14">
    <location>
        <begin position="879"/>
        <end position="907"/>
    </location>
</feature>
<dbReference type="Pfam" id="PF16622">
    <property type="entry name" value="zf-C2H2_11"/>
    <property type="match status" value="1"/>
</dbReference>
<protein>
    <recommendedName>
        <fullName evidence="14">C2H2-type domain-containing protein</fullName>
    </recommendedName>
</protein>
<evidence type="ECO:0000256" key="6">
    <source>
        <dbReference type="ARBA" id="ARBA00022771"/>
    </source>
</evidence>
<keyword evidence="8" id="KW-0805">Transcription regulation</keyword>
<dbReference type="STRING" id="409849.ENSPMGP00000010215"/>
<feature type="region of interest" description="Disordered" evidence="13">
    <location>
        <begin position="833"/>
        <end position="855"/>
    </location>
</feature>
<evidence type="ECO:0000313" key="15">
    <source>
        <dbReference type="Ensembl" id="ENSPMGP00000010215.1"/>
    </source>
</evidence>
<evidence type="ECO:0000256" key="5">
    <source>
        <dbReference type="ARBA" id="ARBA00022737"/>
    </source>
</evidence>
<name>A0A3B4A0A2_9GOBI</name>
<dbReference type="InterPro" id="IPR036236">
    <property type="entry name" value="Znf_C2H2_sf"/>
</dbReference>
<feature type="compositionally biased region" description="Basic and acidic residues" evidence="13">
    <location>
        <begin position="843"/>
        <end position="853"/>
    </location>
</feature>
<keyword evidence="5" id="KW-0677">Repeat</keyword>
<dbReference type="PANTHER" id="PTHR47222">
    <property type="entry name" value="ZINC FINGER PROTEIN 532-RELATED"/>
    <property type="match status" value="1"/>
</dbReference>
<sequence length="1090" mass="121274">MGDVKTPDFDDLLAAFDIPDATGLGSKETIQEGKGEVDSHLRPIGTCLEEGFPSSISADVPSVTVTLKKSDQHASLQSTTENCSTEQESRGTESDLAKNNTDKPFASLLNGDTSKELCELVALQQKPHETLSQQLSDLSSCSGSEAAKLKDHETHPNKQEEFFTNGLMQSINFIISKEEKCEQFETDKPKLNNKCTEEDIKHYNPSLDNATDTIPNSHNDCNKEIEPSKSANLPTSDSKSQSKLSSCLEALAALNSQNDPREFPTVERTKASPKAAFSPGGPCSPLDTVKRLPRPSDSPASVCSDSSGMASPPAIPRVRIKTIKTSSGHIRRTVASILPDSETEEVHSASESSPCQSMASEDSYNMSPSQNGKYSPKIVLNKSETIIRKLKSSGGMTNRRQSTVYKEQKPKKSVEAQSSANSNLPKAMHLASLNLVPHSVAASVAARSCGQSSVQTITSRVYSSVPLVHQINSACPPPPTKAAGTLNRLLHYANPVPTYVPDLNPPPESNIHLPPRGYRCLECGDSFGVERSLKYHYNRRSVHIEVSCTHCRKTLVFFNRCALLAHAREHKINGRVMQCTQLYMKPISEEQMFGAESPSGQSCFFKSSSQNNTAVMPLYQEHNGAPQRLSCMECNQQCSSLSALAGHYQSVSGDTSKLMCNVCSMILPNKCSFRAHQRVHAHKSPFCCPECGVLCRSADIQSHIKENCLHYARKAWYKCLHCDVMFKSLQGQQAHINEKHCELFFKCSVCPVAFKSSDLHSAHVLFRRLIFKCSCETIFKKKQLLYQHFHEDAYKRVKCVFKCPRCHAIFGLKQQLMQHFKWLLCSDYTYRSSRTTPGSPPPGKEKRLSESVRPKQSWDQSQGQCGIWTVQICGRVKRYPCCRCDQSFNFTTSLKKHIRQDHDDKLKTFVCGFCTETTVKFTSSVTLKNHMSLMHGIKDLCFSQAGSPPLGVKVANDDQTDEDDAPAEKRMKMSFRCAKCGFITSDGRQFEQHIPQHKLEENTPQCPHCGLCFTSALALNRHRHIVHKVREHEESHGQSQSREHEESHGQSQSREHVHSPAPSDELPRTQTRPSNVRSLFISCLNRAVAV</sequence>
<dbReference type="PROSITE" id="PS50157">
    <property type="entry name" value="ZINC_FINGER_C2H2_2"/>
    <property type="match status" value="4"/>
</dbReference>
<organism evidence="15 16">
    <name type="scientific">Periophthalmus magnuspinnatus</name>
    <dbReference type="NCBI Taxonomy" id="409849"/>
    <lineage>
        <taxon>Eukaryota</taxon>
        <taxon>Metazoa</taxon>
        <taxon>Chordata</taxon>
        <taxon>Craniata</taxon>
        <taxon>Vertebrata</taxon>
        <taxon>Euteleostomi</taxon>
        <taxon>Actinopterygii</taxon>
        <taxon>Neopterygii</taxon>
        <taxon>Teleostei</taxon>
        <taxon>Neoteleostei</taxon>
        <taxon>Acanthomorphata</taxon>
        <taxon>Gobiaria</taxon>
        <taxon>Gobiiformes</taxon>
        <taxon>Gobioidei</taxon>
        <taxon>Gobiidae</taxon>
        <taxon>Oxudercinae</taxon>
        <taxon>Periophthalmus</taxon>
    </lineage>
</organism>
<keyword evidence="7" id="KW-0862">Zinc</keyword>
<feature type="region of interest" description="Disordered" evidence="13">
    <location>
        <begin position="1029"/>
        <end position="1072"/>
    </location>
</feature>